<dbReference type="EMBL" id="NVPQ01000017">
    <property type="protein sequence ID" value="PDY42074.1"/>
    <property type="molecule type" value="Genomic_DNA"/>
</dbReference>
<evidence type="ECO:0000313" key="2">
    <source>
        <dbReference type="Proteomes" id="UP000220111"/>
    </source>
</evidence>
<dbReference type="RefSeq" id="WP_088057209.1">
    <property type="nucleotide sequence ID" value="NZ_FMJO01000013.1"/>
</dbReference>
<dbReference type="AlphaFoldDB" id="A0A2B5P4S5"/>
<reference evidence="1 2" key="1">
    <citation type="submission" date="2017-09" db="EMBL/GenBank/DDBJ databases">
        <title>Large-scale bioinformatics analysis of Bacillus genomes uncovers conserved roles of natural products in bacterial physiology.</title>
        <authorList>
            <consortium name="Agbiome Team Llc"/>
            <person name="Bleich R.M."/>
            <person name="Grubbs K.J."/>
            <person name="Santa Maria K.C."/>
            <person name="Allen S.E."/>
            <person name="Farag S."/>
            <person name="Shank E.A."/>
            <person name="Bowers A."/>
        </authorList>
    </citation>
    <scope>NUCLEOTIDE SEQUENCE [LARGE SCALE GENOMIC DNA]</scope>
    <source>
        <strain evidence="1 2">AFS098222</strain>
    </source>
</reference>
<dbReference type="NCBIfam" id="TIGR04424">
    <property type="entry name" value="metallo_McbB"/>
    <property type="match status" value="1"/>
</dbReference>
<gene>
    <name evidence="1" type="ORF">COO17_09000</name>
</gene>
<dbReference type="Proteomes" id="UP000220111">
    <property type="component" value="Unassembled WGS sequence"/>
</dbReference>
<proteinExistence type="predicted"/>
<name>A0A2B5P4S5_9BACI</name>
<evidence type="ECO:0000313" key="1">
    <source>
        <dbReference type="EMBL" id="PDY42074.1"/>
    </source>
</evidence>
<comment type="caution">
    <text evidence="1">The sequence shown here is derived from an EMBL/GenBank/DDBJ whole genome shotgun (WGS) entry which is preliminary data.</text>
</comment>
<protein>
    <submittedName>
        <fullName evidence="1">McbB family protein</fullName>
    </submittedName>
</protein>
<sequence>MIITSEYFMVGNSIFYELPNGSFVVQNQAGIVKVEDEEMISFIKGVDINNKKRIELKELEELFKERTEDALEFLIAYNIIQKPQNTNYNLKEITILTNNRKIRDHFSFFSDSLDSELTTNVKYVSESSEIHISEGELLVAFLNPYNKSIAQSVMNALNQSENTLLLMSYIYNNKFYIDPLYNPKWKNPCHRCHIGYIESQLRVNEFGGLSYQALIDVIYHEDPKFHTESPLSTVDVYNIITLLLNQLDRFVIRTKGNILLSHESLEDINNTICYDLTTKILSKDISTYWELCDCYE</sequence>
<organism evidence="1 2">
    <name type="scientific">Bacillus wiedmannii</name>
    <dbReference type="NCBI Taxonomy" id="1890302"/>
    <lineage>
        <taxon>Bacteria</taxon>
        <taxon>Bacillati</taxon>
        <taxon>Bacillota</taxon>
        <taxon>Bacilli</taxon>
        <taxon>Bacillales</taxon>
        <taxon>Bacillaceae</taxon>
        <taxon>Bacillus</taxon>
        <taxon>Bacillus cereus group</taxon>
    </lineage>
</organism>
<accession>A0A2B5P4S5</accession>
<dbReference type="InterPro" id="IPR030956">
    <property type="entry name" value="McbB"/>
</dbReference>